<evidence type="ECO:0000313" key="2">
    <source>
        <dbReference type="Proteomes" id="UP000030746"/>
    </source>
</evidence>
<dbReference type="Proteomes" id="UP000030746">
    <property type="component" value="Unassembled WGS sequence"/>
</dbReference>
<sequence length="262" mass="29993">MSIREGKKMLNWIKKRCRRRSAPSGAHSDYEVITQHFESSVKKSGYEDITIHEVSQQIVEKSFGEENIYEEVRVREPEYDLATQIIDELSTLTDKIENDFQTTIICPICRKQIEKDAECSCPKTTSPSKKRKAESSGIEQATGFTYDLARPLPKLPRTATYNSISIYSDASSGYESLGSDAISVVTNQDLVSRLSEDFDDEYEEMNPKPHVELKRVQSVNGHYISYGNEKHPNLLHKVEQEQKVKTIRKVSRGKRFSLSFRS</sequence>
<dbReference type="HOGENOM" id="CLU_1112378_0_0_1"/>
<dbReference type="KEGG" id="lgi:LOTGIDRAFT_171777"/>
<dbReference type="RefSeq" id="XP_009046586.1">
    <property type="nucleotide sequence ID" value="XM_009048338.1"/>
</dbReference>
<dbReference type="AlphaFoldDB" id="V4BA44"/>
<accession>V4BA44</accession>
<keyword evidence="2" id="KW-1185">Reference proteome</keyword>
<evidence type="ECO:0000313" key="1">
    <source>
        <dbReference type="EMBL" id="ESP02702.1"/>
    </source>
</evidence>
<organism evidence="1 2">
    <name type="scientific">Lottia gigantea</name>
    <name type="common">Giant owl limpet</name>
    <dbReference type="NCBI Taxonomy" id="225164"/>
    <lineage>
        <taxon>Eukaryota</taxon>
        <taxon>Metazoa</taxon>
        <taxon>Spiralia</taxon>
        <taxon>Lophotrochozoa</taxon>
        <taxon>Mollusca</taxon>
        <taxon>Gastropoda</taxon>
        <taxon>Patellogastropoda</taxon>
        <taxon>Lottioidea</taxon>
        <taxon>Lottiidae</taxon>
        <taxon>Lottia</taxon>
    </lineage>
</organism>
<proteinExistence type="predicted"/>
<gene>
    <name evidence="1" type="ORF">LOTGIDRAFT_171777</name>
</gene>
<reference evidence="1 2" key="1">
    <citation type="journal article" date="2013" name="Nature">
        <title>Insights into bilaterian evolution from three spiralian genomes.</title>
        <authorList>
            <person name="Simakov O."/>
            <person name="Marletaz F."/>
            <person name="Cho S.J."/>
            <person name="Edsinger-Gonzales E."/>
            <person name="Havlak P."/>
            <person name="Hellsten U."/>
            <person name="Kuo D.H."/>
            <person name="Larsson T."/>
            <person name="Lv J."/>
            <person name="Arendt D."/>
            <person name="Savage R."/>
            <person name="Osoegawa K."/>
            <person name="de Jong P."/>
            <person name="Grimwood J."/>
            <person name="Chapman J.A."/>
            <person name="Shapiro H."/>
            <person name="Aerts A."/>
            <person name="Otillar R.P."/>
            <person name="Terry A.Y."/>
            <person name="Boore J.L."/>
            <person name="Grigoriev I.V."/>
            <person name="Lindberg D.R."/>
            <person name="Seaver E.C."/>
            <person name="Weisblat D.A."/>
            <person name="Putnam N.H."/>
            <person name="Rokhsar D.S."/>
        </authorList>
    </citation>
    <scope>NUCLEOTIDE SEQUENCE [LARGE SCALE GENOMIC DNA]</scope>
</reference>
<name>V4BA44_LOTGI</name>
<protein>
    <submittedName>
        <fullName evidence="1">Uncharacterized protein</fullName>
    </submittedName>
</protein>
<dbReference type="EMBL" id="KB200130">
    <property type="protein sequence ID" value="ESP02702.1"/>
    <property type="molecule type" value="Genomic_DNA"/>
</dbReference>
<dbReference type="GeneID" id="20241901"/>
<dbReference type="CTD" id="20241901"/>